<dbReference type="PROSITE" id="PS51201">
    <property type="entry name" value="RCK_N"/>
    <property type="match status" value="1"/>
</dbReference>
<dbReference type="SUPFAM" id="SSF116726">
    <property type="entry name" value="TrkA C-terminal domain-like"/>
    <property type="match status" value="1"/>
</dbReference>
<dbReference type="InterPro" id="IPR006036">
    <property type="entry name" value="K_uptake_TrkA"/>
</dbReference>
<protein>
    <submittedName>
        <fullName evidence="7">Calcium-gated potassium channel MthK</fullName>
    </submittedName>
</protein>
<dbReference type="PROSITE" id="PS51202">
    <property type="entry name" value="RCK_C"/>
    <property type="match status" value="1"/>
</dbReference>
<dbReference type="Gene3D" id="3.40.50.720">
    <property type="entry name" value="NAD(P)-binding Rossmann-like Domain"/>
    <property type="match status" value="1"/>
</dbReference>
<proteinExistence type="predicted"/>
<accession>A0A7G9Y6Y0</accession>
<dbReference type="PANTHER" id="PTHR43833">
    <property type="entry name" value="POTASSIUM CHANNEL PROTEIN 2-RELATED-RELATED"/>
    <property type="match status" value="1"/>
</dbReference>
<dbReference type="InterPro" id="IPR006037">
    <property type="entry name" value="RCK_C"/>
</dbReference>
<feature type="domain" description="RCK N-terminal" evidence="5">
    <location>
        <begin position="6"/>
        <end position="124"/>
    </location>
</feature>
<dbReference type="GO" id="GO:0015079">
    <property type="term" value="F:potassium ion transmembrane transporter activity"/>
    <property type="evidence" value="ECO:0007669"/>
    <property type="project" value="InterPro"/>
</dbReference>
<reference evidence="7" key="1">
    <citation type="submission" date="2020-06" db="EMBL/GenBank/DDBJ databases">
        <title>Unique genomic features of the anaerobic methanotrophic archaea.</title>
        <authorList>
            <person name="Chadwick G.L."/>
            <person name="Skennerton C.T."/>
            <person name="Laso-Perez R."/>
            <person name="Leu A.O."/>
            <person name="Speth D.R."/>
            <person name="Yu H."/>
            <person name="Morgan-Lang C."/>
            <person name="Hatzenpichler R."/>
            <person name="Goudeau D."/>
            <person name="Malmstrom R."/>
            <person name="Brazelton W.J."/>
            <person name="Woyke T."/>
            <person name="Hallam S.J."/>
            <person name="Tyson G.W."/>
            <person name="Wegener G."/>
            <person name="Boetius A."/>
            <person name="Orphan V."/>
        </authorList>
    </citation>
    <scope>NUCLEOTIDE SEQUENCE</scope>
</reference>
<evidence type="ECO:0000256" key="3">
    <source>
        <dbReference type="ARBA" id="ARBA00022958"/>
    </source>
</evidence>
<gene>
    <name evidence="7" type="primary">mthK_2</name>
    <name evidence="8" type="synonym">mthK_1</name>
    <name evidence="7" type="ORF">GKADBBKB_00003</name>
    <name evidence="8" type="ORF">HNHCPBFK_00016</name>
</gene>
<comment type="function">
    <text evidence="1">Part of a potassium transport system.</text>
</comment>
<dbReference type="Gene3D" id="3.30.70.1450">
    <property type="entry name" value="Regulator of K+ conductance, C-terminal domain"/>
    <property type="match status" value="1"/>
</dbReference>
<dbReference type="SUPFAM" id="SSF51735">
    <property type="entry name" value="NAD(P)-binding Rossmann-fold domains"/>
    <property type="match status" value="1"/>
</dbReference>
<dbReference type="Pfam" id="PF02254">
    <property type="entry name" value="TrkA_N"/>
    <property type="match status" value="1"/>
</dbReference>
<keyword evidence="7" id="KW-0407">Ion channel</keyword>
<sequence>MVIEKEKRLVVVGYGDVGKSIVDELKRARTEFVVVDRNEDVLLDKGFDYVVGDGSNEEILRRAGVASASTIIIALNIDTDAIFATLVARTLNPDAIILTRANAPICDKIYRAGADYVASVSIVVGQMVAKLVISEHEEDVVMLYEGLEIEKYHVREGSPFTGKTLEELDLRSNVGCTVIGIEKEGRTVTDIHGKTTIEEDSILAIVGGKEQIRKFEEYENMLSKSPEMVMIEKIGEIFR</sequence>
<evidence type="ECO:0000313" key="7">
    <source>
        <dbReference type="EMBL" id="QNO43764.1"/>
    </source>
</evidence>
<dbReference type="PRINTS" id="PR00335">
    <property type="entry name" value="KUPTAKETRKA"/>
</dbReference>
<name>A0A7G9Y6Y0_9EURY</name>
<feature type="domain" description="RCK C-terminal" evidence="6">
    <location>
        <begin position="138"/>
        <end position="221"/>
    </location>
</feature>
<keyword evidence="7" id="KW-0406">Ion transport</keyword>
<evidence type="ECO:0000259" key="5">
    <source>
        <dbReference type="PROSITE" id="PS51201"/>
    </source>
</evidence>
<dbReference type="InterPro" id="IPR036291">
    <property type="entry name" value="NAD(P)-bd_dom_sf"/>
</dbReference>
<dbReference type="EMBL" id="MT630874">
    <property type="protein sequence ID" value="QNO43886.1"/>
    <property type="molecule type" value="Genomic_DNA"/>
</dbReference>
<dbReference type="InterPro" id="IPR036721">
    <property type="entry name" value="RCK_C_sf"/>
</dbReference>
<dbReference type="InterPro" id="IPR050721">
    <property type="entry name" value="Trk_Ktr_HKT_K-transport"/>
</dbReference>
<keyword evidence="4" id="KW-0520">NAD</keyword>
<dbReference type="EMBL" id="MT630861">
    <property type="protein sequence ID" value="QNO43764.1"/>
    <property type="molecule type" value="Genomic_DNA"/>
</dbReference>
<dbReference type="PANTHER" id="PTHR43833:SF9">
    <property type="entry name" value="POTASSIUM CHANNEL PROTEIN YUGO-RELATED"/>
    <property type="match status" value="1"/>
</dbReference>
<evidence type="ECO:0000256" key="2">
    <source>
        <dbReference type="ARBA" id="ARBA00022538"/>
    </source>
</evidence>
<dbReference type="GO" id="GO:0005886">
    <property type="term" value="C:plasma membrane"/>
    <property type="evidence" value="ECO:0007669"/>
    <property type="project" value="InterPro"/>
</dbReference>
<organism evidence="7">
    <name type="scientific">Candidatus Methanogaster sp. ANME-2c ERB4</name>
    <dbReference type="NCBI Taxonomy" id="2759911"/>
    <lineage>
        <taxon>Archaea</taxon>
        <taxon>Methanobacteriati</taxon>
        <taxon>Methanobacteriota</taxon>
        <taxon>Stenosarchaea group</taxon>
        <taxon>Methanomicrobia</taxon>
        <taxon>Methanosarcinales</taxon>
        <taxon>ANME-2 cluster</taxon>
        <taxon>Candidatus Methanogasteraceae</taxon>
        <taxon>Candidatus Methanogaster</taxon>
    </lineage>
</organism>
<evidence type="ECO:0000256" key="1">
    <source>
        <dbReference type="ARBA" id="ARBA00003660"/>
    </source>
</evidence>
<dbReference type="InterPro" id="IPR003148">
    <property type="entry name" value="RCK_N"/>
</dbReference>
<evidence type="ECO:0000256" key="4">
    <source>
        <dbReference type="ARBA" id="ARBA00023027"/>
    </source>
</evidence>
<keyword evidence="7" id="KW-0813">Transport</keyword>
<dbReference type="Pfam" id="PF02080">
    <property type="entry name" value="TrkA_C"/>
    <property type="match status" value="1"/>
</dbReference>
<evidence type="ECO:0000313" key="8">
    <source>
        <dbReference type="EMBL" id="QNO43886.1"/>
    </source>
</evidence>
<evidence type="ECO:0000259" key="6">
    <source>
        <dbReference type="PROSITE" id="PS51202"/>
    </source>
</evidence>
<keyword evidence="3" id="KW-0630">Potassium</keyword>
<dbReference type="AlphaFoldDB" id="A0A7G9Y6Y0"/>
<keyword evidence="2" id="KW-0633">Potassium transport</keyword>